<dbReference type="EMBL" id="CACVBM020001565">
    <property type="protein sequence ID" value="CAA7054225.1"/>
    <property type="molecule type" value="Genomic_DNA"/>
</dbReference>
<dbReference type="Proteomes" id="UP000467841">
    <property type="component" value="Unassembled WGS sequence"/>
</dbReference>
<dbReference type="AlphaFoldDB" id="A0A6D2KHK7"/>
<sequence>MSLCRFPPLNPSTARSTSSISSLDHALSSLVAMPWGFVELLRTNLSNLSFTSPKRTKRWSSFSLSPPMTPFPARPFPPHLLKPPPDPFLRLSLSLSGGLSTDSMAPQRTRCPDLSITLPELSGLECEALFSFRILQIRLTLVELCPSLSPHGSLHRYLFISLIFAVH</sequence>
<protein>
    <submittedName>
        <fullName evidence="1">Uncharacterized protein</fullName>
    </submittedName>
</protein>
<proteinExistence type="predicted"/>
<organism evidence="1 3">
    <name type="scientific">Microthlaspi erraticum</name>
    <dbReference type="NCBI Taxonomy" id="1685480"/>
    <lineage>
        <taxon>Eukaryota</taxon>
        <taxon>Viridiplantae</taxon>
        <taxon>Streptophyta</taxon>
        <taxon>Embryophyta</taxon>
        <taxon>Tracheophyta</taxon>
        <taxon>Spermatophyta</taxon>
        <taxon>Magnoliopsida</taxon>
        <taxon>eudicotyledons</taxon>
        <taxon>Gunneridae</taxon>
        <taxon>Pentapetalae</taxon>
        <taxon>rosids</taxon>
        <taxon>malvids</taxon>
        <taxon>Brassicales</taxon>
        <taxon>Brassicaceae</taxon>
        <taxon>Coluteocarpeae</taxon>
        <taxon>Microthlaspi</taxon>
    </lineage>
</organism>
<name>A0A6D2KHK7_9BRAS</name>
<reference evidence="1 3" key="1">
    <citation type="submission" date="2020-01" db="EMBL/GenBank/DDBJ databases">
        <authorList>
            <person name="Mishra B."/>
        </authorList>
    </citation>
    <scope>NUCLEOTIDE SEQUENCE [LARGE SCALE GENOMIC DNA]</scope>
</reference>
<gene>
    <name evidence="1" type="ORF">MERR_LOCUS34440</name>
    <name evidence="2" type="ORF">MERR_LOCUS41461</name>
</gene>
<evidence type="ECO:0000313" key="2">
    <source>
        <dbReference type="EMBL" id="CAA7054225.1"/>
    </source>
</evidence>
<keyword evidence="3" id="KW-1185">Reference proteome</keyword>
<accession>A0A6D2KHK7</accession>
<dbReference type="EMBL" id="CACVBM020001367">
    <property type="protein sequence ID" value="CAA7047205.1"/>
    <property type="molecule type" value="Genomic_DNA"/>
</dbReference>
<evidence type="ECO:0000313" key="3">
    <source>
        <dbReference type="Proteomes" id="UP000467841"/>
    </source>
</evidence>
<evidence type="ECO:0000313" key="1">
    <source>
        <dbReference type="EMBL" id="CAA7047205.1"/>
    </source>
</evidence>